<organism evidence="1 2">
    <name type="scientific">Ambispora gerdemannii</name>
    <dbReference type="NCBI Taxonomy" id="144530"/>
    <lineage>
        <taxon>Eukaryota</taxon>
        <taxon>Fungi</taxon>
        <taxon>Fungi incertae sedis</taxon>
        <taxon>Mucoromycota</taxon>
        <taxon>Glomeromycotina</taxon>
        <taxon>Glomeromycetes</taxon>
        <taxon>Archaeosporales</taxon>
        <taxon>Ambisporaceae</taxon>
        <taxon>Ambispora</taxon>
    </lineage>
</organism>
<protein>
    <submittedName>
        <fullName evidence="1">2474_t:CDS:1</fullName>
    </submittedName>
</protein>
<accession>A0A9N8YR66</accession>
<evidence type="ECO:0000313" key="2">
    <source>
        <dbReference type="Proteomes" id="UP000789831"/>
    </source>
</evidence>
<comment type="caution">
    <text evidence="1">The sequence shown here is derived from an EMBL/GenBank/DDBJ whole genome shotgun (WGS) entry which is preliminary data.</text>
</comment>
<dbReference type="AlphaFoldDB" id="A0A9N8YR66"/>
<dbReference type="Proteomes" id="UP000789831">
    <property type="component" value="Unassembled WGS sequence"/>
</dbReference>
<name>A0A9N8YR66_9GLOM</name>
<gene>
    <name evidence="1" type="ORF">AGERDE_LOCUS1503</name>
</gene>
<reference evidence="1" key="1">
    <citation type="submission" date="2021-06" db="EMBL/GenBank/DDBJ databases">
        <authorList>
            <person name="Kallberg Y."/>
            <person name="Tangrot J."/>
            <person name="Rosling A."/>
        </authorList>
    </citation>
    <scope>NUCLEOTIDE SEQUENCE</scope>
    <source>
        <strain evidence="1">MT106</strain>
    </source>
</reference>
<keyword evidence="2" id="KW-1185">Reference proteome</keyword>
<sequence length="229" mass="26472">MISHPNTGHTDRSFPLTVDEVSNLEIDIFQESFSIQHDPTSRQSELIHVDSNKPQYSGISSTILLRDKPDQFVWIAGINRKIQYNLSLREIKLVYVDELEQLLQNEKEQLETDLEFKDQTRKSLHNTHKSLKDEVPNINSLWERQNFVLEITSDEKLLNKYGYSAKTTGKKLNKLLIQGDLQQLIIRTVIEKPTSNSKSKEAKANGQRKTKGKDMQYLEANLILQCISF</sequence>
<proteinExistence type="predicted"/>
<dbReference type="EMBL" id="CAJVPL010000104">
    <property type="protein sequence ID" value="CAG8447355.1"/>
    <property type="molecule type" value="Genomic_DNA"/>
</dbReference>
<evidence type="ECO:0000313" key="1">
    <source>
        <dbReference type="EMBL" id="CAG8447355.1"/>
    </source>
</evidence>